<dbReference type="InterPro" id="IPR052499">
    <property type="entry name" value="C.elegans_NHRs"/>
</dbReference>
<dbReference type="PROSITE" id="PS51030">
    <property type="entry name" value="NUCLEAR_REC_DBD_2"/>
    <property type="match status" value="1"/>
</dbReference>
<evidence type="ECO:0000313" key="12">
    <source>
        <dbReference type="WBParaSite" id="MBELARI_LOCUS3371"/>
    </source>
</evidence>
<dbReference type="Proteomes" id="UP000887575">
    <property type="component" value="Unassembled WGS sequence"/>
</dbReference>
<keyword evidence="1" id="KW-0479">Metal-binding</keyword>
<dbReference type="SUPFAM" id="SSF48508">
    <property type="entry name" value="Nuclear receptor ligand-binding domain"/>
    <property type="match status" value="1"/>
</dbReference>
<evidence type="ECO:0000259" key="9">
    <source>
        <dbReference type="PROSITE" id="PS51030"/>
    </source>
</evidence>
<feature type="domain" description="NR LBD" evidence="10">
    <location>
        <begin position="159"/>
        <end position="436"/>
    </location>
</feature>
<dbReference type="Pfam" id="PF00105">
    <property type="entry name" value="zf-C4"/>
    <property type="match status" value="1"/>
</dbReference>
<dbReference type="PROSITE" id="PS51843">
    <property type="entry name" value="NR_LBD"/>
    <property type="match status" value="1"/>
</dbReference>
<dbReference type="PRINTS" id="PR00047">
    <property type="entry name" value="STROIDFINGER"/>
</dbReference>
<dbReference type="InterPro" id="IPR013088">
    <property type="entry name" value="Znf_NHR/GATA"/>
</dbReference>
<protein>
    <submittedName>
        <fullName evidence="12">Uncharacterized protein</fullName>
    </submittedName>
</protein>
<dbReference type="GO" id="GO:0003700">
    <property type="term" value="F:DNA-binding transcription factor activity"/>
    <property type="evidence" value="ECO:0007669"/>
    <property type="project" value="InterPro"/>
</dbReference>
<evidence type="ECO:0000256" key="1">
    <source>
        <dbReference type="ARBA" id="ARBA00022723"/>
    </source>
</evidence>
<keyword evidence="3" id="KW-0862">Zinc</keyword>
<evidence type="ECO:0000256" key="8">
    <source>
        <dbReference type="ARBA" id="ARBA00023242"/>
    </source>
</evidence>
<evidence type="ECO:0000256" key="6">
    <source>
        <dbReference type="ARBA" id="ARBA00023163"/>
    </source>
</evidence>
<evidence type="ECO:0000256" key="7">
    <source>
        <dbReference type="ARBA" id="ARBA00023170"/>
    </source>
</evidence>
<evidence type="ECO:0000256" key="4">
    <source>
        <dbReference type="ARBA" id="ARBA00023015"/>
    </source>
</evidence>
<keyword evidence="2" id="KW-0863">Zinc-finger</keyword>
<dbReference type="InterPro" id="IPR035500">
    <property type="entry name" value="NHR-like_dom_sf"/>
</dbReference>
<keyword evidence="8" id="KW-0539">Nucleus</keyword>
<dbReference type="AlphaFoldDB" id="A0AAF3F8Y0"/>
<evidence type="ECO:0000256" key="5">
    <source>
        <dbReference type="ARBA" id="ARBA00023125"/>
    </source>
</evidence>
<dbReference type="WBParaSite" id="MBELARI_LOCUS3371">
    <property type="protein sequence ID" value="MBELARI_LOCUS3371"/>
    <property type="gene ID" value="MBELARI_LOCUS3371"/>
</dbReference>
<dbReference type="Pfam" id="PF00104">
    <property type="entry name" value="Hormone_recep"/>
    <property type="match status" value="1"/>
</dbReference>
<evidence type="ECO:0000313" key="11">
    <source>
        <dbReference type="Proteomes" id="UP000887575"/>
    </source>
</evidence>
<organism evidence="11 12">
    <name type="scientific">Mesorhabditis belari</name>
    <dbReference type="NCBI Taxonomy" id="2138241"/>
    <lineage>
        <taxon>Eukaryota</taxon>
        <taxon>Metazoa</taxon>
        <taxon>Ecdysozoa</taxon>
        <taxon>Nematoda</taxon>
        <taxon>Chromadorea</taxon>
        <taxon>Rhabditida</taxon>
        <taxon>Rhabditina</taxon>
        <taxon>Rhabditomorpha</taxon>
        <taxon>Rhabditoidea</taxon>
        <taxon>Rhabditidae</taxon>
        <taxon>Mesorhabditinae</taxon>
        <taxon>Mesorhabditis</taxon>
    </lineage>
</organism>
<feature type="domain" description="Nuclear receptor" evidence="9">
    <location>
        <begin position="23"/>
        <end position="102"/>
    </location>
</feature>
<evidence type="ECO:0000256" key="2">
    <source>
        <dbReference type="ARBA" id="ARBA00022771"/>
    </source>
</evidence>
<accession>A0AAF3F8Y0</accession>
<keyword evidence="6" id="KW-0804">Transcription</keyword>
<keyword evidence="7" id="KW-0675">Receptor</keyword>
<evidence type="ECO:0000256" key="3">
    <source>
        <dbReference type="ARBA" id="ARBA00022833"/>
    </source>
</evidence>
<dbReference type="GO" id="GO:0008270">
    <property type="term" value="F:zinc ion binding"/>
    <property type="evidence" value="ECO:0007669"/>
    <property type="project" value="UniProtKB-KW"/>
</dbReference>
<name>A0AAF3F8Y0_9BILA</name>
<proteinExistence type="predicted"/>
<reference evidence="12" key="1">
    <citation type="submission" date="2024-02" db="UniProtKB">
        <authorList>
            <consortium name="WormBaseParasite"/>
        </authorList>
    </citation>
    <scope>IDENTIFICATION</scope>
</reference>
<dbReference type="GO" id="GO:0043565">
    <property type="term" value="F:sequence-specific DNA binding"/>
    <property type="evidence" value="ECO:0007669"/>
    <property type="project" value="InterPro"/>
</dbReference>
<keyword evidence="11" id="KW-1185">Reference proteome</keyword>
<dbReference type="SMART" id="SM00399">
    <property type="entry name" value="ZnF_C4"/>
    <property type="match status" value="1"/>
</dbReference>
<sequence>MKEEQLSDDCNEILDLTDDLQRGEKCSICGGMHARRAYGGMACGSCKSFFFRASTSRRKASICQNSGLCTPPDFLNFAKNKCIACRFQKCIEVGMIPEITARRAGCELRKRCGLIQSKEIDLKVIKKEPISSKTHQIDLREFQMAAQNFARPLLYERLEAVDVVRSLMNIQNMITQDLHGRLVFDFPYSFELSLNQVLHNPTAVCSRIPLGYDEPVEPNIPLEQLPAMAARIVARALVHCTDLFRAIPEFWHLNEQDRIKLISTQFAMQGMFNDYYHTSKYNFKNGLLSALGFRIIAPDCPVNTVPGIDVFFEDTYNWHVPYGVKLVIPAIQRGEMLDEEFLLIKTILLFSSAVGFSDASAQVMRNAFNKYTSILLEHLKNRFRSPSMAIERFTALMSIPNYLLNAAPKINAELGRNTLIKYCKLEGPLLEEIFHRQ</sequence>
<dbReference type="PANTHER" id="PTHR47630:SF5">
    <property type="entry name" value="NR LBD DOMAIN-CONTAINING PROTEIN"/>
    <property type="match status" value="1"/>
</dbReference>
<dbReference type="Gene3D" id="1.10.565.10">
    <property type="entry name" value="Retinoid X Receptor"/>
    <property type="match status" value="1"/>
</dbReference>
<dbReference type="SUPFAM" id="SSF57716">
    <property type="entry name" value="Glucocorticoid receptor-like (DNA-binding domain)"/>
    <property type="match status" value="1"/>
</dbReference>
<dbReference type="InterPro" id="IPR001628">
    <property type="entry name" value="Znf_hrmn_rcpt"/>
</dbReference>
<evidence type="ECO:0000259" key="10">
    <source>
        <dbReference type="PROSITE" id="PS51843"/>
    </source>
</evidence>
<dbReference type="InterPro" id="IPR000536">
    <property type="entry name" value="Nucl_hrmn_rcpt_lig-bd"/>
</dbReference>
<dbReference type="SMART" id="SM00430">
    <property type="entry name" value="HOLI"/>
    <property type="match status" value="1"/>
</dbReference>
<dbReference type="PANTHER" id="PTHR47630">
    <property type="entry name" value="NUCLEAR HORMONE RECEPTOR FAMILY-RELATED-RELATED"/>
    <property type="match status" value="1"/>
</dbReference>
<keyword evidence="4" id="KW-0805">Transcription regulation</keyword>
<keyword evidence="5" id="KW-0238">DNA-binding</keyword>
<dbReference type="Gene3D" id="3.30.50.10">
    <property type="entry name" value="Erythroid Transcription Factor GATA-1, subunit A"/>
    <property type="match status" value="1"/>
</dbReference>